<keyword evidence="2" id="KW-0863">Zinc-finger</keyword>
<evidence type="ECO:0008006" key="7">
    <source>
        <dbReference type="Google" id="ProtNLM"/>
    </source>
</evidence>
<dbReference type="PROSITE" id="PS00518">
    <property type="entry name" value="ZF_RING_1"/>
    <property type="match status" value="1"/>
</dbReference>
<evidence type="ECO:0000256" key="4">
    <source>
        <dbReference type="SAM" id="MobiDB-lite"/>
    </source>
</evidence>
<evidence type="ECO:0000256" key="1">
    <source>
        <dbReference type="ARBA" id="ARBA00022723"/>
    </source>
</evidence>
<dbReference type="Gene3D" id="3.30.40.10">
    <property type="entry name" value="Zinc/RING finger domain, C3HC4 (zinc finger)"/>
    <property type="match status" value="1"/>
</dbReference>
<accession>A0A366SAP3</accession>
<sequence>MATVAVIEALKESGMQHTAQYQLNYLDEFEAANTDGDENIPQHIVELRLIRSYLLDVASGTVVWDTEEVARRVKLGTEGSTSDHAPEKERGNVNNTPTTHAAKAKHTMEFGERVANAKPKLSKVMSDAMSFLRSAPQSASPEGVTGVSSPTELAVVPSSETLEEEDLISFDPAPEVTPSKNEPSDVSSIRSPQNVLLDIDDHVKTESPQWHIVLGRYPTLSLTSVKKEEVECFVCHKASTEPFTTCQCSHQYCPDCLFNLVKTSVLGAAVFPPTCCGQLVPVDINSAVFDLATLRDFLTKKFENDHEINVGSPQDQELDGELTQAPDQVSLSLEKAKQGLCYLCHRVNEKDAFCPDCCYRCNSSRTQCKCPWWAEREKREAVKKVVAESSFNPQAQGFNPTVNNGSGQESAGRVLHRPRKSESAD</sequence>
<dbReference type="GeneID" id="41990752"/>
<dbReference type="Proteomes" id="UP000253153">
    <property type="component" value="Unassembled WGS sequence"/>
</dbReference>
<protein>
    <recommendedName>
        <fullName evidence="7">RING-type domain-containing protein</fullName>
    </recommendedName>
</protein>
<organism evidence="5 6">
    <name type="scientific">Fusarium coffeatum</name>
    <dbReference type="NCBI Taxonomy" id="231269"/>
    <lineage>
        <taxon>Eukaryota</taxon>
        <taxon>Fungi</taxon>
        <taxon>Dikarya</taxon>
        <taxon>Ascomycota</taxon>
        <taxon>Pezizomycotina</taxon>
        <taxon>Sordariomycetes</taxon>
        <taxon>Hypocreomycetidae</taxon>
        <taxon>Hypocreales</taxon>
        <taxon>Nectriaceae</taxon>
        <taxon>Fusarium</taxon>
        <taxon>Fusarium incarnatum-equiseti species complex</taxon>
    </lineage>
</organism>
<keyword evidence="1" id="KW-0479">Metal-binding</keyword>
<evidence type="ECO:0000313" key="5">
    <source>
        <dbReference type="EMBL" id="RBR26032.1"/>
    </source>
</evidence>
<proteinExistence type="predicted"/>
<dbReference type="SUPFAM" id="SSF57850">
    <property type="entry name" value="RING/U-box"/>
    <property type="match status" value="1"/>
</dbReference>
<gene>
    <name evidence="5" type="ORF">FIESC28_01305</name>
</gene>
<evidence type="ECO:0000256" key="3">
    <source>
        <dbReference type="ARBA" id="ARBA00022833"/>
    </source>
</evidence>
<dbReference type="RefSeq" id="XP_031020623.1">
    <property type="nucleotide sequence ID" value="XM_031155456.1"/>
</dbReference>
<evidence type="ECO:0000313" key="6">
    <source>
        <dbReference type="Proteomes" id="UP000253153"/>
    </source>
</evidence>
<comment type="caution">
    <text evidence="5">The sequence shown here is derived from an EMBL/GenBank/DDBJ whole genome shotgun (WGS) entry which is preliminary data.</text>
</comment>
<feature type="compositionally biased region" description="Polar residues" evidence="4">
    <location>
        <begin position="390"/>
        <end position="409"/>
    </location>
</feature>
<feature type="region of interest" description="Disordered" evidence="4">
    <location>
        <begin position="159"/>
        <end position="189"/>
    </location>
</feature>
<feature type="region of interest" description="Disordered" evidence="4">
    <location>
        <begin position="390"/>
        <end position="425"/>
    </location>
</feature>
<dbReference type="InterPro" id="IPR013083">
    <property type="entry name" value="Znf_RING/FYVE/PHD"/>
</dbReference>
<keyword evidence="3" id="KW-0862">Zinc</keyword>
<reference evidence="5 6" key="1">
    <citation type="submission" date="2018-06" db="EMBL/GenBank/DDBJ databases">
        <title>Fusarium incarnatum-equiseti species complex species 28.</title>
        <authorList>
            <person name="Gardiner D.M."/>
        </authorList>
    </citation>
    <scope>NUCLEOTIDE SEQUENCE [LARGE SCALE GENOMIC DNA]</scope>
    <source>
        <strain evidence="5 6">FIESC_28</strain>
    </source>
</reference>
<dbReference type="EMBL" id="QKXC01000031">
    <property type="protein sequence ID" value="RBR26032.1"/>
    <property type="molecule type" value="Genomic_DNA"/>
</dbReference>
<dbReference type="InterPro" id="IPR017907">
    <property type="entry name" value="Znf_RING_CS"/>
</dbReference>
<dbReference type="GO" id="GO:0008270">
    <property type="term" value="F:zinc ion binding"/>
    <property type="evidence" value="ECO:0007669"/>
    <property type="project" value="UniProtKB-KW"/>
</dbReference>
<feature type="region of interest" description="Disordered" evidence="4">
    <location>
        <begin position="76"/>
        <end position="97"/>
    </location>
</feature>
<feature type="compositionally biased region" description="Polar residues" evidence="4">
    <location>
        <begin position="178"/>
        <end position="189"/>
    </location>
</feature>
<keyword evidence="6" id="KW-1185">Reference proteome</keyword>
<name>A0A366SAP3_9HYPO</name>
<dbReference type="AlphaFoldDB" id="A0A366SAP3"/>
<evidence type="ECO:0000256" key="2">
    <source>
        <dbReference type="ARBA" id="ARBA00022771"/>
    </source>
</evidence>
<dbReference type="OrthoDB" id="9977870at2759"/>